<keyword evidence="2" id="KW-0808">Transferase</keyword>
<dbReference type="HOGENOM" id="CLU_056531_0_0_10"/>
<evidence type="ECO:0000256" key="1">
    <source>
        <dbReference type="ARBA" id="ARBA00005656"/>
    </source>
</evidence>
<dbReference type="Pfam" id="PF01515">
    <property type="entry name" value="PTA_PTB"/>
    <property type="match status" value="2"/>
</dbReference>
<dbReference type="eggNOG" id="COG0280">
    <property type="taxonomic scope" value="Bacteria"/>
</dbReference>
<dbReference type="AlphaFoldDB" id="G5HB57"/>
<keyword evidence="6" id="KW-1185">Reference proteome</keyword>
<dbReference type="PANTHER" id="PTHR43356:SF2">
    <property type="entry name" value="PHOSPHATE ACETYLTRANSFERASE"/>
    <property type="match status" value="1"/>
</dbReference>
<dbReference type="PANTHER" id="PTHR43356">
    <property type="entry name" value="PHOSPHATE ACETYLTRANSFERASE"/>
    <property type="match status" value="1"/>
</dbReference>
<feature type="domain" description="Phosphate acetyl/butaryl transferase" evidence="4">
    <location>
        <begin position="81"/>
        <end position="296"/>
    </location>
</feature>
<dbReference type="RefSeq" id="WP_009134678.1">
    <property type="nucleotide sequence ID" value="NZ_CP102250.1"/>
</dbReference>
<dbReference type="PATRIC" id="fig|742725.3.peg.1969"/>
<evidence type="ECO:0000256" key="3">
    <source>
        <dbReference type="ARBA" id="ARBA00023315"/>
    </source>
</evidence>
<evidence type="ECO:0000256" key="2">
    <source>
        <dbReference type="ARBA" id="ARBA00022679"/>
    </source>
</evidence>
<reference evidence="5 6" key="1">
    <citation type="submission" date="2011-08" db="EMBL/GenBank/DDBJ databases">
        <title>The Genome Sequence of Alistipes indistinctus YIT 12060.</title>
        <authorList>
            <consortium name="The Broad Institute Genome Sequencing Platform"/>
            <person name="Earl A."/>
            <person name="Ward D."/>
            <person name="Feldgarden M."/>
            <person name="Gevers D."/>
            <person name="Morotomi M."/>
            <person name="Young S.K."/>
            <person name="Zeng Q."/>
            <person name="Gargeya S."/>
            <person name="Fitzgerald M."/>
            <person name="Haas B."/>
            <person name="Abouelleil A."/>
            <person name="Alvarado L."/>
            <person name="Arachchi H.M."/>
            <person name="Berlin A."/>
            <person name="Brown A."/>
            <person name="Chapman S.B."/>
            <person name="Chen Z."/>
            <person name="Dunbar C."/>
            <person name="Freedman E."/>
            <person name="Gearin G."/>
            <person name="Gellesch M."/>
            <person name="Goldberg J."/>
            <person name="Griggs A."/>
            <person name="Gujja S."/>
            <person name="Heiman D."/>
            <person name="Howarth C."/>
            <person name="Larson L."/>
            <person name="Lui A."/>
            <person name="MacDonald P.J.P."/>
            <person name="Montmayeur A."/>
            <person name="Murphy C."/>
            <person name="Neiman D."/>
            <person name="Pearson M."/>
            <person name="Priest M."/>
            <person name="Roberts A."/>
            <person name="Saif S."/>
            <person name="Shea T."/>
            <person name="Shenoy N."/>
            <person name="Sisk P."/>
            <person name="Stolte C."/>
            <person name="Sykes S."/>
            <person name="Wortman J."/>
            <person name="Nusbaum C."/>
            <person name="Birren B."/>
        </authorList>
    </citation>
    <scope>NUCLEOTIDE SEQUENCE [LARGE SCALE GENOMIC DNA]</scope>
    <source>
        <strain evidence="5 6">YIT 12060</strain>
    </source>
</reference>
<name>G5HB57_9BACT</name>
<evidence type="ECO:0000259" key="4">
    <source>
        <dbReference type="Pfam" id="PF01515"/>
    </source>
</evidence>
<comment type="caution">
    <text evidence="5">The sequence shown here is derived from an EMBL/GenBank/DDBJ whole genome shotgun (WGS) entry which is preliminary data.</text>
</comment>
<proteinExistence type="inferred from homology"/>
<dbReference type="InterPro" id="IPR050500">
    <property type="entry name" value="Phos_Acetyltrans/Butyryltrans"/>
</dbReference>
<sequence>MITKLEELITAVKGRPKKRIVVAYAQDAHTIEAVNAAVDMGIVDATLVGDPEEIQRVCMALEINPAKFTLVAGGSDVACVSLAVKMVNDGEADVLMKGLVSTDKYMRGILNKEYGLLPPKGVLSHVTVFELPMYHKLLVVSDVAVIPYPDLSQKTAIVRYLTATAKVLGVECPKIAAIAPSEQLLASVQSSVEAAVLAKMADRGQLGDVVLDGPLALDVALFEEVARTKHLSSPVAGDADCLLMPNLDAANVFFKSANHLCNASLAAMVAGTKAPCVLTSRGDSAESKLYSIALAALSAK</sequence>
<dbReference type="GeneID" id="92815100"/>
<feature type="domain" description="Phosphate acetyl/butaryl transferase" evidence="4">
    <location>
        <begin position="7"/>
        <end position="71"/>
    </location>
</feature>
<dbReference type="InterPro" id="IPR012147">
    <property type="entry name" value="P_Ac_Bu_trans"/>
</dbReference>
<comment type="similarity">
    <text evidence="1">Belongs to the phosphate acetyltransferase and butyryltransferase family.</text>
</comment>
<dbReference type="Gene3D" id="3.40.718.10">
    <property type="entry name" value="Isopropylmalate Dehydrogenase"/>
    <property type="match status" value="1"/>
</dbReference>
<protein>
    <recommendedName>
        <fullName evidence="4">Phosphate acetyl/butaryl transferase domain-containing protein</fullName>
    </recommendedName>
</protein>
<dbReference type="Proteomes" id="UP000006008">
    <property type="component" value="Unassembled WGS sequence"/>
</dbReference>
<organism evidence="5 6">
    <name type="scientific">Alistipes indistinctus YIT 12060</name>
    <dbReference type="NCBI Taxonomy" id="742725"/>
    <lineage>
        <taxon>Bacteria</taxon>
        <taxon>Pseudomonadati</taxon>
        <taxon>Bacteroidota</taxon>
        <taxon>Bacteroidia</taxon>
        <taxon>Bacteroidales</taxon>
        <taxon>Rikenellaceae</taxon>
        <taxon>Alistipes</taxon>
    </lineage>
</organism>
<dbReference type="STRING" id="742725.HMPREF9450_01872"/>
<evidence type="ECO:0000313" key="5">
    <source>
        <dbReference type="EMBL" id="EHB91823.1"/>
    </source>
</evidence>
<evidence type="ECO:0000313" key="6">
    <source>
        <dbReference type="Proteomes" id="UP000006008"/>
    </source>
</evidence>
<accession>G5HB57</accession>
<dbReference type="EMBL" id="ADLD01000013">
    <property type="protein sequence ID" value="EHB91823.1"/>
    <property type="molecule type" value="Genomic_DNA"/>
</dbReference>
<dbReference type="PIRSF" id="PIRSF000428">
    <property type="entry name" value="P_Ac_trans"/>
    <property type="match status" value="1"/>
</dbReference>
<gene>
    <name evidence="5" type="ORF">HMPREF9450_01872</name>
</gene>
<dbReference type="GO" id="GO:0016746">
    <property type="term" value="F:acyltransferase activity"/>
    <property type="evidence" value="ECO:0007669"/>
    <property type="project" value="UniProtKB-KW"/>
</dbReference>
<dbReference type="SUPFAM" id="SSF53659">
    <property type="entry name" value="Isocitrate/Isopropylmalate dehydrogenase-like"/>
    <property type="match status" value="1"/>
</dbReference>
<keyword evidence="3" id="KW-0012">Acyltransferase</keyword>
<dbReference type="OrthoDB" id="9774179at2"/>
<dbReference type="InterPro" id="IPR002505">
    <property type="entry name" value="PTA_PTB"/>
</dbReference>